<keyword evidence="3" id="KW-1185">Reference proteome</keyword>
<dbReference type="Proteomes" id="UP000271974">
    <property type="component" value="Unassembled WGS sequence"/>
</dbReference>
<feature type="region of interest" description="Disordered" evidence="1">
    <location>
        <begin position="1"/>
        <end position="23"/>
    </location>
</feature>
<organism evidence="2 3">
    <name type="scientific">Elysia chlorotica</name>
    <name type="common">Eastern emerald elysia</name>
    <name type="synonym">Sea slug</name>
    <dbReference type="NCBI Taxonomy" id="188477"/>
    <lineage>
        <taxon>Eukaryota</taxon>
        <taxon>Metazoa</taxon>
        <taxon>Spiralia</taxon>
        <taxon>Lophotrochozoa</taxon>
        <taxon>Mollusca</taxon>
        <taxon>Gastropoda</taxon>
        <taxon>Heterobranchia</taxon>
        <taxon>Euthyneura</taxon>
        <taxon>Panpulmonata</taxon>
        <taxon>Sacoglossa</taxon>
        <taxon>Placobranchoidea</taxon>
        <taxon>Plakobranchidae</taxon>
        <taxon>Elysia</taxon>
    </lineage>
</organism>
<sequence>MPPKRRKISSGSEASYYEDERPSTCAGDCMTMQEDGICGECVDGPNLPSLASSPEGKAKEDNLKPTRTSKRLIIKRTKFVDEEGPSDKVQAKSVRTTPRKPKSSTSARQNKQNVDLAKNKGQKVIGYWSLADKRLFFLGL</sequence>
<feature type="region of interest" description="Disordered" evidence="1">
    <location>
        <begin position="43"/>
        <end position="115"/>
    </location>
</feature>
<dbReference type="AlphaFoldDB" id="A0A433TWK6"/>
<name>A0A433TWK6_ELYCH</name>
<evidence type="ECO:0000256" key="1">
    <source>
        <dbReference type="SAM" id="MobiDB-lite"/>
    </source>
</evidence>
<accession>A0A433TWK6</accession>
<evidence type="ECO:0000313" key="2">
    <source>
        <dbReference type="EMBL" id="RUS85966.1"/>
    </source>
</evidence>
<protein>
    <submittedName>
        <fullName evidence="2">Uncharacterized protein</fullName>
    </submittedName>
</protein>
<comment type="caution">
    <text evidence="2">The sequence shown here is derived from an EMBL/GenBank/DDBJ whole genome shotgun (WGS) entry which is preliminary data.</text>
</comment>
<feature type="compositionally biased region" description="Basic and acidic residues" evidence="1">
    <location>
        <begin position="78"/>
        <end position="90"/>
    </location>
</feature>
<feature type="compositionally biased region" description="Polar residues" evidence="1">
    <location>
        <begin position="103"/>
        <end position="113"/>
    </location>
</feature>
<dbReference type="EMBL" id="RQTK01000155">
    <property type="protein sequence ID" value="RUS85966.1"/>
    <property type="molecule type" value="Genomic_DNA"/>
</dbReference>
<feature type="compositionally biased region" description="Basic residues" evidence="1">
    <location>
        <begin position="67"/>
        <end position="77"/>
    </location>
</feature>
<evidence type="ECO:0000313" key="3">
    <source>
        <dbReference type="Proteomes" id="UP000271974"/>
    </source>
</evidence>
<proteinExistence type="predicted"/>
<reference evidence="2 3" key="1">
    <citation type="submission" date="2019-01" db="EMBL/GenBank/DDBJ databases">
        <title>A draft genome assembly of the solar-powered sea slug Elysia chlorotica.</title>
        <authorList>
            <person name="Cai H."/>
            <person name="Li Q."/>
            <person name="Fang X."/>
            <person name="Li J."/>
            <person name="Curtis N.E."/>
            <person name="Altenburger A."/>
            <person name="Shibata T."/>
            <person name="Feng M."/>
            <person name="Maeda T."/>
            <person name="Schwartz J.A."/>
            <person name="Shigenobu S."/>
            <person name="Lundholm N."/>
            <person name="Nishiyama T."/>
            <person name="Yang H."/>
            <person name="Hasebe M."/>
            <person name="Li S."/>
            <person name="Pierce S.K."/>
            <person name="Wang J."/>
        </authorList>
    </citation>
    <scope>NUCLEOTIDE SEQUENCE [LARGE SCALE GENOMIC DNA]</scope>
    <source>
        <strain evidence="2">EC2010</strain>
        <tissue evidence="2">Whole organism of an adult</tissue>
    </source>
</reference>
<feature type="non-terminal residue" evidence="2">
    <location>
        <position position="140"/>
    </location>
</feature>
<gene>
    <name evidence="2" type="ORF">EGW08_006295</name>
</gene>